<dbReference type="AlphaFoldDB" id="I3IH10"/>
<keyword evidence="3" id="KW-1185">Reference proteome</keyword>
<accession>I3IH10</accession>
<feature type="compositionally biased region" description="Acidic residues" evidence="1">
    <location>
        <begin position="83"/>
        <end position="100"/>
    </location>
</feature>
<name>I3IH10_9BACT</name>
<comment type="caution">
    <text evidence="2">The sequence shown here is derived from an EMBL/GenBank/DDBJ whole genome shotgun (WGS) entry which is preliminary data.</text>
</comment>
<dbReference type="EMBL" id="BAFH01000002">
    <property type="protein sequence ID" value="GAB61005.1"/>
    <property type="molecule type" value="Genomic_DNA"/>
</dbReference>
<dbReference type="eggNOG" id="ENOG50333NP">
    <property type="taxonomic scope" value="Bacteria"/>
</dbReference>
<reference evidence="2 3" key="1">
    <citation type="journal article" date="2012" name="FEBS Lett.">
        <title>Anammox organism KSU-1 expresses a NirK-type copper-containing nitrite reductase instead of a NirS-type with cytochrome cd1.</title>
        <authorList>
            <person name="Hira D."/>
            <person name="Toh H."/>
            <person name="Migita C.T."/>
            <person name="Okubo H."/>
            <person name="Nishiyama T."/>
            <person name="Hattori M."/>
            <person name="Furukawa K."/>
            <person name="Fujii T."/>
        </authorList>
    </citation>
    <scope>NUCLEOTIDE SEQUENCE [LARGE SCALE GENOMIC DNA]</scope>
</reference>
<organism evidence="2 3">
    <name type="scientific">Candidatus Jettenia caeni</name>
    <dbReference type="NCBI Taxonomy" id="247490"/>
    <lineage>
        <taxon>Bacteria</taxon>
        <taxon>Pseudomonadati</taxon>
        <taxon>Planctomycetota</taxon>
        <taxon>Candidatus Brocadiia</taxon>
        <taxon>Candidatus Brocadiales</taxon>
        <taxon>Candidatus Brocadiaceae</taxon>
        <taxon>Candidatus Jettenia</taxon>
    </lineage>
</organism>
<evidence type="ECO:0000313" key="3">
    <source>
        <dbReference type="Proteomes" id="UP000002985"/>
    </source>
</evidence>
<evidence type="ECO:0000256" key="1">
    <source>
        <dbReference type="SAM" id="MobiDB-lite"/>
    </source>
</evidence>
<dbReference type="Proteomes" id="UP000002985">
    <property type="component" value="Unassembled WGS sequence"/>
</dbReference>
<dbReference type="Pfam" id="PF05120">
    <property type="entry name" value="GvpG"/>
    <property type="match status" value="1"/>
</dbReference>
<gene>
    <name evidence="2" type="ORF">KSU1_B0148</name>
</gene>
<feature type="region of interest" description="Disordered" evidence="1">
    <location>
        <begin position="79"/>
        <end position="100"/>
    </location>
</feature>
<dbReference type="InterPro" id="IPR007804">
    <property type="entry name" value="GvpG"/>
</dbReference>
<protein>
    <submittedName>
        <fullName evidence="2">Gas vesicle protein</fullName>
    </submittedName>
</protein>
<sequence>MLLVDDILFSPVKGLSYIFKQIHKAAEDEFLNEEDITVQLSELYMMLETGKITEEEFDKKESELLNRLEQIEEYKKKQYGVTEEQEECNESREIEEDEED</sequence>
<dbReference type="STRING" id="247490.KSU1_B0148"/>
<dbReference type="OrthoDB" id="1778949at2"/>
<proteinExistence type="predicted"/>
<evidence type="ECO:0000313" key="2">
    <source>
        <dbReference type="EMBL" id="GAB61005.1"/>
    </source>
</evidence>